<accession>A8I2G6</accession>
<dbReference type="SUPFAM" id="SSF53850">
    <property type="entry name" value="Periplasmic binding protein-like II"/>
    <property type="match status" value="1"/>
</dbReference>
<dbReference type="GO" id="GO:1904680">
    <property type="term" value="F:peptide transmembrane transporter activity"/>
    <property type="evidence" value="ECO:0007669"/>
    <property type="project" value="TreeGrafter"/>
</dbReference>
<sequence length="525" mass="58369">MQINRREALIWSAATLLATTRSSLAQGRRTIRIAPHAALRVLDPVTTSAYITRNHAYMVYDTLFSIDAAYRPQPQMVKEWTVSDDQLSYTFTLREGLLFHDNRPVTAEDCVASITRWAKKDVVGLRLASAMSDIRPLDDKTFRIALKTPFGPTLEAMARPSSIPLFVMPRRIAELPPDKPLEEVVGSGPFRFIASDFRPGVSWAYERFADYVPRAEPPDGLAGGKVVKVDRVEALWFPSKQTAINALAKGEIDLLENMNADQRSLLDGDRGVTLRRRFGPMASTIRFNWAQPPFDNLKARQAVQAVVTQQDYMDASIGDPKSYQICPALFGCGTQLEVDDGFRDTGKPDVKTARALLKESGYKGEKVVIITPGDIASFAPLAPLTQQLLQQIGMASEIQTMEWSTFLARRAKPGPVSEGGWNIAHAVFDRLDLISPLGNPNFDARGKSGYSGFVDDPETTDLKNQYERATDPARQKAIAAELQKRAYDLVFYIPLGTYYDYEAFRSNVTGYVPAPVMVMWGVTKA</sequence>
<reference evidence="5 6" key="1">
    <citation type="journal article" date="2007" name="Appl. Environ. Microbiol.">
        <title>Rhizobial factors required for stem nodule maturation and maintenance in Sesbania rostrata-Azorhizobium caulinodans ORS571 symbiosis.</title>
        <authorList>
            <person name="Suzuki S."/>
            <person name="Aono T."/>
            <person name="Lee KB."/>
            <person name="Suzuki T."/>
            <person name="Liu CT."/>
            <person name="Miwa H."/>
            <person name="Wakao S."/>
            <person name="Iki T."/>
            <person name="Oyaizu H."/>
        </authorList>
    </citation>
    <scope>NUCLEOTIDE SEQUENCE [LARGE SCALE GENOMIC DNA]</scope>
    <source>
        <strain evidence="6">ATCC 43989 / DSM 5975 / JCM 20966 / LMG 6465 / NBRC 14845 / NCIMB 13405 / ORS 571</strain>
    </source>
</reference>
<keyword evidence="3" id="KW-0732">Signal</keyword>
<dbReference type="InterPro" id="IPR030678">
    <property type="entry name" value="Peptide/Ni-bd"/>
</dbReference>
<evidence type="ECO:0000256" key="2">
    <source>
        <dbReference type="ARBA" id="ARBA00005695"/>
    </source>
</evidence>
<dbReference type="PANTHER" id="PTHR30290">
    <property type="entry name" value="PERIPLASMIC BINDING COMPONENT OF ABC TRANSPORTER"/>
    <property type="match status" value="1"/>
</dbReference>
<dbReference type="GO" id="GO:0030288">
    <property type="term" value="C:outer membrane-bounded periplasmic space"/>
    <property type="evidence" value="ECO:0007669"/>
    <property type="project" value="UniProtKB-ARBA"/>
</dbReference>
<dbReference type="GO" id="GO:0015833">
    <property type="term" value="P:peptide transport"/>
    <property type="evidence" value="ECO:0007669"/>
    <property type="project" value="TreeGrafter"/>
</dbReference>
<keyword evidence="6" id="KW-1185">Reference proteome</keyword>
<dbReference type="Gene3D" id="3.90.76.10">
    <property type="entry name" value="Dipeptide-binding Protein, Domain 1"/>
    <property type="match status" value="1"/>
</dbReference>
<dbReference type="Pfam" id="PF00496">
    <property type="entry name" value="SBP_bac_5"/>
    <property type="match status" value="1"/>
</dbReference>
<evidence type="ECO:0000313" key="5">
    <source>
        <dbReference type="EMBL" id="BAF87869.1"/>
    </source>
</evidence>
<evidence type="ECO:0000256" key="3">
    <source>
        <dbReference type="ARBA" id="ARBA00022729"/>
    </source>
</evidence>
<dbReference type="KEGG" id="azc:AZC_1871"/>
<name>A8I2G6_AZOC5</name>
<dbReference type="PANTHER" id="PTHR30290:SF38">
    <property type="entry name" value="D,D-DIPEPTIDE-BINDING PERIPLASMIC PROTEIN DDPA-RELATED"/>
    <property type="match status" value="1"/>
</dbReference>
<dbReference type="eggNOG" id="COG0747">
    <property type="taxonomic scope" value="Bacteria"/>
</dbReference>
<comment type="subcellular location">
    <subcellularLocation>
        <location evidence="1">Periplasm</location>
    </subcellularLocation>
</comment>
<dbReference type="HOGENOM" id="CLU_017028_7_1_5"/>
<feature type="domain" description="Solute-binding protein family 5" evidence="4">
    <location>
        <begin position="72"/>
        <end position="422"/>
    </location>
</feature>
<dbReference type="InterPro" id="IPR000914">
    <property type="entry name" value="SBP_5_dom"/>
</dbReference>
<dbReference type="RefSeq" id="WP_012170399.1">
    <property type="nucleotide sequence ID" value="NC_009937.1"/>
</dbReference>
<dbReference type="AlphaFoldDB" id="A8I2G6"/>
<dbReference type="PIRSF" id="PIRSF002741">
    <property type="entry name" value="MppA"/>
    <property type="match status" value="1"/>
</dbReference>
<protein>
    <submittedName>
        <fullName evidence="5">ABC transporter substrate binding protein</fullName>
    </submittedName>
</protein>
<proteinExistence type="inferred from homology"/>
<evidence type="ECO:0000259" key="4">
    <source>
        <dbReference type="Pfam" id="PF00496"/>
    </source>
</evidence>
<dbReference type="Proteomes" id="UP000000270">
    <property type="component" value="Chromosome"/>
</dbReference>
<dbReference type="Gene3D" id="3.40.190.10">
    <property type="entry name" value="Periplasmic binding protein-like II"/>
    <property type="match status" value="1"/>
</dbReference>
<dbReference type="Gene3D" id="3.10.105.10">
    <property type="entry name" value="Dipeptide-binding Protein, Domain 3"/>
    <property type="match status" value="1"/>
</dbReference>
<comment type="similarity">
    <text evidence="2">Belongs to the bacterial solute-binding protein 5 family.</text>
</comment>
<dbReference type="STRING" id="438753.AZC_1871"/>
<evidence type="ECO:0000256" key="1">
    <source>
        <dbReference type="ARBA" id="ARBA00004418"/>
    </source>
</evidence>
<reference evidence="5 6" key="4">
    <citation type="journal article" date="2009" name="Appl. Environ. Microbiol.">
        <title>Comparative genome-wide transcriptional profiling of Azorhizobium caulinodans ORS571 grown under free-living and symbiotic conditions.</title>
        <authorList>
            <person name="Tsukada S."/>
            <person name="Aono T."/>
            <person name="Akiba N."/>
            <person name="Lee KB."/>
            <person name="Liu CT."/>
            <person name="Toyazaki H."/>
            <person name="Oyaizu H."/>
        </authorList>
    </citation>
    <scope>NUCLEOTIDE SEQUENCE [LARGE SCALE GENOMIC DNA]</scope>
    <source>
        <strain evidence="6">ATCC 43989 / DSM 5975 / JCM 20966 / LMG 6465 / NBRC 14845 / NCIMB 13405 / ORS 571</strain>
    </source>
</reference>
<reference evidence="5 6" key="5">
    <citation type="journal article" date="2010" name="Appl. Environ. Microbiol.">
        <title>phrR-like gene praR of Azorhizobium caulinodans ORS571 is essential for symbiosis with Sesbania rostrata and is involved in expression of reb genes.</title>
        <authorList>
            <person name="Akiba N."/>
            <person name="Aono T."/>
            <person name="Toyazaki H."/>
            <person name="Sato S."/>
            <person name="Oyaizu H."/>
        </authorList>
    </citation>
    <scope>NUCLEOTIDE SEQUENCE [LARGE SCALE GENOMIC DNA]</scope>
    <source>
        <strain evidence="6">ATCC 43989 / DSM 5975 / JCM 20966 / LMG 6465 / NBRC 14845 / NCIMB 13405 / ORS 571</strain>
    </source>
</reference>
<reference evidence="5 6" key="3">
    <citation type="journal article" date="2008" name="BMC Genomics">
        <title>The genome of the versatile nitrogen fixer Azorhizobium caulinodans ORS571.</title>
        <authorList>
            <person name="Lee KB."/>
            <person name="Backer P.D."/>
            <person name="Aono T."/>
            <person name="Liu CT."/>
            <person name="Suzuki S."/>
            <person name="Suzuki T."/>
            <person name="Kaneko T."/>
            <person name="Yamada M."/>
            <person name="Tabata S."/>
            <person name="Kupfer D.M."/>
            <person name="Najar F.Z."/>
            <person name="Wiley G.B."/>
            <person name="Roe B."/>
            <person name="Binnewies T.T."/>
            <person name="Ussery D.W."/>
            <person name="D'Haeze W."/>
            <person name="Herder J.D."/>
            <person name="Gevers D."/>
            <person name="Vereecke D."/>
            <person name="Holsters M."/>
            <person name="Oyaizu H."/>
        </authorList>
    </citation>
    <scope>NUCLEOTIDE SEQUENCE [LARGE SCALE GENOMIC DNA]</scope>
    <source>
        <strain evidence="6">ATCC 43989 / DSM 5975 / JCM 20966 / LMG 6465 / NBRC 14845 / NCIMB 13405 / ORS 571</strain>
    </source>
</reference>
<reference evidence="5 6" key="6">
    <citation type="journal article" date="2011" name="Appl. Environ. Microbiol.">
        <title>Involvement of the azorhizobial chromosome partition gene (parA) in the onset of bacteroid differentiation during Sesbania rostrata stem nodule development.</title>
        <authorList>
            <person name="Liu CT."/>
            <person name="Lee KB."/>
            <person name="Wang YS."/>
            <person name="Peng MH."/>
            <person name="Lee KT."/>
            <person name="Suzuki S."/>
            <person name="Suzuki T."/>
            <person name="Oyaizu H."/>
        </authorList>
    </citation>
    <scope>NUCLEOTIDE SEQUENCE [LARGE SCALE GENOMIC DNA]</scope>
    <source>
        <strain evidence="6">ATCC 43989 / DSM 5975 / JCM 20966 / LMG 6465 / NBRC 14845 / NCIMB 13405 / ORS 571</strain>
    </source>
</reference>
<dbReference type="CDD" id="cd08502">
    <property type="entry name" value="PBP2_NikA_DppA_OppA_like_16"/>
    <property type="match status" value="1"/>
</dbReference>
<dbReference type="EMBL" id="AP009384">
    <property type="protein sequence ID" value="BAF87869.1"/>
    <property type="molecule type" value="Genomic_DNA"/>
</dbReference>
<evidence type="ECO:0000313" key="6">
    <source>
        <dbReference type="Proteomes" id="UP000000270"/>
    </source>
</evidence>
<gene>
    <name evidence="5" type="ordered locus">AZC_1871</name>
</gene>
<reference evidence="6" key="2">
    <citation type="submission" date="2007-04" db="EMBL/GenBank/DDBJ databases">
        <title>Complete genome sequence of the nitrogen-fixing bacterium Azorhizobium caulinodans ORS571.</title>
        <authorList>
            <person name="Lee K.B."/>
            <person name="Backer P.D."/>
            <person name="Aono T."/>
            <person name="Liu C.T."/>
            <person name="Suzuki S."/>
            <person name="Suzuki T."/>
            <person name="Kaneko T."/>
            <person name="Yamada M."/>
            <person name="Tabata S."/>
            <person name="Kupfer D.M."/>
            <person name="Najar F.Z."/>
            <person name="Wiley G.B."/>
            <person name="Roe B."/>
            <person name="Binnewies T."/>
            <person name="Ussery D."/>
            <person name="Vereecke D."/>
            <person name="Gevers D."/>
            <person name="Holsters M."/>
            <person name="Oyaizu H."/>
        </authorList>
    </citation>
    <scope>NUCLEOTIDE SEQUENCE [LARGE SCALE GENOMIC DNA]</scope>
    <source>
        <strain evidence="6">ATCC 43989 / DSM 5975 / JCM 20966 / LMG 6465 / NBRC 14845 / NCIMB 13405 / ORS 571</strain>
    </source>
</reference>
<organism evidence="5 6">
    <name type="scientific">Azorhizobium caulinodans (strain ATCC 43989 / DSM 5975 / JCM 20966 / LMG 6465 / NBRC 14845 / NCIMB 13405 / ORS 571)</name>
    <dbReference type="NCBI Taxonomy" id="438753"/>
    <lineage>
        <taxon>Bacteria</taxon>
        <taxon>Pseudomonadati</taxon>
        <taxon>Pseudomonadota</taxon>
        <taxon>Alphaproteobacteria</taxon>
        <taxon>Hyphomicrobiales</taxon>
        <taxon>Xanthobacteraceae</taxon>
        <taxon>Azorhizobium</taxon>
    </lineage>
</organism>
<dbReference type="InterPro" id="IPR039424">
    <property type="entry name" value="SBP_5"/>
</dbReference>
<dbReference type="GO" id="GO:0043190">
    <property type="term" value="C:ATP-binding cassette (ABC) transporter complex"/>
    <property type="evidence" value="ECO:0007669"/>
    <property type="project" value="InterPro"/>
</dbReference>